<evidence type="ECO:0000313" key="4">
    <source>
        <dbReference type="Proteomes" id="UP000002051"/>
    </source>
</evidence>
<proteinExistence type="predicted"/>
<organism evidence="2 4">
    <name type="scientific">Medicago truncatula</name>
    <name type="common">Barrel medic</name>
    <name type="synonym">Medicago tribuloides</name>
    <dbReference type="NCBI Taxonomy" id="3880"/>
    <lineage>
        <taxon>Eukaryota</taxon>
        <taxon>Viridiplantae</taxon>
        <taxon>Streptophyta</taxon>
        <taxon>Embryophyta</taxon>
        <taxon>Tracheophyta</taxon>
        <taxon>Spermatophyta</taxon>
        <taxon>Magnoliopsida</taxon>
        <taxon>eudicotyledons</taxon>
        <taxon>Gunneridae</taxon>
        <taxon>Pentapetalae</taxon>
        <taxon>rosids</taxon>
        <taxon>fabids</taxon>
        <taxon>Fabales</taxon>
        <taxon>Fabaceae</taxon>
        <taxon>Papilionoideae</taxon>
        <taxon>50 kb inversion clade</taxon>
        <taxon>NPAAA clade</taxon>
        <taxon>Hologalegina</taxon>
        <taxon>IRL clade</taxon>
        <taxon>Trifolieae</taxon>
        <taxon>Medicago</taxon>
    </lineage>
</organism>
<evidence type="ECO:0000313" key="3">
    <source>
        <dbReference type="EnsemblPlants" id="KEH22992"/>
    </source>
</evidence>
<sequence>MMSDEDEDEDGDGGREDVEVFNGTQVSNGYEGIHKGLELVTSFKLKCGECIQDANGEKTKYTNLIVESDSKVLIDMVTGSCKLNGKTLILVCHIQDLSKLQ</sequence>
<evidence type="ECO:0000256" key="1">
    <source>
        <dbReference type="SAM" id="MobiDB-lite"/>
    </source>
</evidence>
<dbReference type="AlphaFoldDB" id="A0A072U048"/>
<feature type="compositionally biased region" description="Acidic residues" evidence="1">
    <location>
        <begin position="1"/>
        <end position="11"/>
    </location>
</feature>
<dbReference type="EMBL" id="CM001223">
    <property type="protein sequence ID" value="KEH22992.1"/>
    <property type="molecule type" value="Genomic_DNA"/>
</dbReference>
<reference evidence="3" key="3">
    <citation type="submission" date="2015-04" db="UniProtKB">
        <authorList>
            <consortium name="EnsemblPlants"/>
        </authorList>
    </citation>
    <scope>IDENTIFICATION</scope>
    <source>
        <strain evidence="3">cv. Jemalong A17</strain>
    </source>
</reference>
<dbReference type="EnsemblPlants" id="KEH22992">
    <property type="protein sequence ID" value="KEH22992"/>
    <property type="gene ID" value="MTR_7g063480"/>
</dbReference>
<evidence type="ECO:0008006" key="5">
    <source>
        <dbReference type="Google" id="ProtNLM"/>
    </source>
</evidence>
<dbReference type="Proteomes" id="UP000002051">
    <property type="component" value="Unassembled WGS sequence"/>
</dbReference>
<reference evidence="2 4" key="2">
    <citation type="journal article" date="2014" name="BMC Genomics">
        <title>An improved genome release (version Mt4.0) for the model legume Medicago truncatula.</title>
        <authorList>
            <person name="Tang H."/>
            <person name="Krishnakumar V."/>
            <person name="Bidwell S."/>
            <person name="Rosen B."/>
            <person name="Chan A."/>
            <person name="Zhou S."/>
            <person name="Gentzbittel L."/>
            <person name="Childs K.L."/>
            <person name="Yandell M."/>
            <person name="Gundlach H."/>
            <person name="Mayer K.F."/>
            <person name="Schwartz D.C."/>
            <person name="Town C.D."/>
        </authorList>
    </citation>
    <scope>GENOME REANNOTATION</scope>
    <source>
        <strain evidence="2">A17</strain>
        <strain evidence="3 4">cv. Jemalong A17</strain>
    </source>
</reference>
<gene>
    <name evidence="2" type="ordered locus">MTR_7g063480</name>
</gene>
<dbReference type="HOGENOM" id="CLU_2295902_0_0_1"/>
<feature type="region of interest" description="Disordered" evidence="1">
    <location>
        <begin position="1"/>
        <end position="23"/>
    </location>
</feature>
<reference evidence="2 4" key="1">
    <citation type="journal article" date="2011" name="Nature">
        <title>The Medicago genome provides insight into the evolution of rhizobial symbioses.</title>
        <authorList>
            <person name="Young N.D."/>
            <person name="Debelle F."/>
            <person name="Oldroyd G.E."/>
            <person name="Geurts R."/>
            <person name="Cannon S.B."/>
            <person name="Udvardi M.K."/>
            <person name="Benedito V.A."/>
            <person name="Mayer K.F."/>
            <person name="Gouzy J."/>
            <person name="Schoof H."/>
            <person name="Van de Peer Y."/>
            <person name="Proost S."/>
            <person name="Cook D.R."/>
            <person name="Meyers B.C."/>
            <person name="Spannagl M."/>
            <person name="Cheung F."/>
            <person name="De Mita S."/>
            <person name="Krishnakumar V."/>
            <person name="Gundlach H."/>
            <person name="Zhou S."/>
            <person name="Mudge J."/>
            <person name="Bharti A.K."/>
            <person name="Murray J.D."/>
            <person name="Naoumkina M.A."/>
            <person name="Rosen B."/>
            <person name="Silverstein K.A."/>
            <person name="Tang H."/>
            <person name="Rombauts S."/>
            <person name="Zhao P.X."/>
            <person name="Zhou P."/>
            <person name="Barbe V."/>
            <person name="Bardou P."/>
            <person name="Bechner M."/>
            <person name="Bellec A."/>
            <person name="Berger A."/>
            <person name="Berges H."/>
            <person name="Bidwell S."/>
            <person name="Bisseling T."/>
            <person name="Choisne N."/>
            <person name="Couloux A."/>
            <person name="Denny R."/>
            <person name="Deshpande S."/>
            <person name="Dai X."/>
            <person name="Doyle J.J."/>
            <person name="Dudez A.M."/>
            <person name="Farmer A.D."/>
            <person name="Fouteau S."/>
            <person name="Franken C."/>
            <person name="Gibelin C."/>
            <person name="Gish J."/>
            <person name="Goldstein S."/>
            <person name="Gonzalez A.J."/>
            <person name="Green P.J."/>
            <person name="Hallab A."/>
            <person name="Hartog M."/>
            <person name="Hua A."/>
            <person name="Humphray S.J."/>
            <person name="Jeong D.H."/>
            <person name="Jing Y."/>
            <person name="Jocker A."/>
            <person name="Kenton S.M."/>
            <person name="Kim D.J."/>
            <person name="Klee K."/>
            <person name="Lai H."/>
            <person name="Lang C."/>
            <person name="Lin S."/>
            <person name="Macmil S.L."/>
            <person name="Magdelenat G."/>
            <person name="Matthews L."/>
            <person name="McCorrison J."/>
            <person name="Monaghan E.L."/>
            <person name="Mun J.H."/>
            <person name="Najar F.Z."/>
            <person name="Nicholson C."/>
            <person name="Noirot C."/>
            <person name="O'Bleness M."/>
            <person name="Paule C.R."/>
            <person name="Poulain J."/>
            <person name="Prion F."/>
            <person name="Qin B."/>
            <person name="Qu C."/>
            <person name="Retzel E.F."/>
            <person name="Riddle C."/>
            <person name="Sallet E."/>
            <person name="Samain S."/>
            <person name="Samson N."/>
            <person name="Sanders I."/>
            <person name="Saurat O."/>
            <person name="Scarpelli C."/>
            <person name="Schiex T."/>
            <person name="Segurens B."/>
            <person name="Severin A.J."/>
            <person name="Sherrier D.J."/>
            <person name="Shi R."/>
            <person name="Sims S."/>
            <person name="Singer S.R."/>
            <person name="Sinharoy S."/>
            <person name="Sterck L."/>
            <person name="Viollet A."/>
            <person name="Wang B.B."/>
            <person name="Wang K."/>
            <person name="Wang M."/>
            <person name="Wang X."/>
            <person name="Warfsmann J."/>
            <person name="Weissenbach J."/>
            <person name="White D.D."/>
            <person name="White J.D."/>
            <person name="Wiley G.B."/>
            <person name="Wincker P."/>
            <person name="Xing Y."/>
            <person name="Yang L."/>
            <person name="Yao Z."/>
            <person name="Ying F."/>
            <person name="Zhai J."/>
            <person name="Zhou L."/>
            <person name="Zuber A."/>
            <person name="Denarie J."/>
            <person name="Dixon R.A."/>
            <person name="May G.D."/>
            <person name="Schwartz D.C."/>
            <person name="Rogers J."/>
            <person name="Quetier F."/>
            <person name="Town C.D."/>
            <person name="Roe B.A."/>
        </authorList>
    </citation>
    <scope>NUCLEOTIDE SEQUENCE [LARGE SCALE GENOMIC DNA]</scope>
    <source>
        <strain evidence="2">A17</strain>
        <strain evidence="3 4">cv. Jemalong A17</strain>
    </source>
</reference>
<keyword evidence="4" id="KW-1185">Reference proteome</keyword>
<accession>A0A072U048</accession>
<evidence type="ECO:0000313" key="2">
    <source>
        <dbReference type="EMBL" id="KEH22992.1"/>
    </source>
</evidence>
<protein>
    <recommendedName>
        <fullName evidence="5">RNase H type-1 domain-containing protein</fullName>
    </recommendedName>
</protein>
<name>A0A072U048_MEDTR</name>